<evidence type="ECO:0000259" key="2">
    <source>
        <dbReference type="Pfam" id="PF00700"/>
    </source>
</evidence>
<reference evidence="4" key="1">
    <citation type="submission" date="2018-03" db="EMBL/GenBank/DDBJ databases">
        <authorList>
            <person name="Rodrigo-Torres L."/>
            <person name="Arahal R. D."/>
            <person name="Lucena T."/>
        </authorList>
    </citation>
    <scope>NUCLEOTIDE SEQUENCE [LARGE SCALE GENOMIC DNA]</scope>
    <source>
        <strain evidence="4">CECT 7615</strain>
    </source>
</reference>
<keyword evidence="4" id="KW-1185">Reference proteome</keyword>
<dbReference type="RefSeq" id="WP_108785201.1">
    <property type="nucleotide sequence ID" value="NZ_ONZG01000001.1"/>
</dbReference>
<organism evidence="3 4">
    <name type="scientific">Falsiruegeria mediterranea M17</name>
    <dbReference type="NCBI Taxonomy" id="1200281"/>
    <lineage>
        <taxon>Bacteria</taxon>
        <taxon>Pseudomonadati</taxon>
        <taxon>Pseudomonadota</taxon>
        <taxon>Alphaproteobacteria</taxon>
        <taxon>Rhodobacterales</taxon>
        <taxon>Roseobacteraceae</taxon>
        <taxon>Falsiruegeria</taxon>
    </lineage>
</organism>
<protein>
    <recommendedName>
        <fullName evidence="2">Flagellin C-terminal domain-containing protein</fullName>
    </recommendedName>
</protein>
<feature type="domain" description="Flagellin C-terminal" evidence="2">
    <location>
        <begin position="255"/>
        <end position="334"/>
    </location>
</feature>
<dbReference type="Proteomes" id="UP000244898">
    <property type="component" value="Unassembled WGS sequence"/>
</dbReference>
<proteinExistence type="predicted"/>
<sequence>MNMSSIGDLARTMMFQNRSTELRNEIASLTDELATGRVADVSAHLNGEFSHLADIEHSLERLDSFSTATAEAGLFASTMQRSLENLDKRTGDLAHSLTTIGSFGQDINRTQASAQAQSELGAMIGSLNQSVAGRSLFAGVATDQVPLGSADTLLQEARTAIAGSTTADDVITAARNWFNDPAGFESVIYQGSNQSLAPLSVGKNDEVSLTLRADNPAIREVLLNTTLAALASDGAVGLNDAEQTELFKRTGAGLTKAKDDIIGLRADVGHAEARIDQAEARNSATKSSLEFARNNLIGADPFEVTTRLQSVQLQLQSLYTVTARTSSLNLVNFLR</sequence>
<dbReference type="SUPFAM" id="SSF64518">
    <property type="entry name" value="Phase 1 flagellin"/>
    <property type="match status" value="1"/>
</dbReference>
<evidence type="ECO:0000313" key="3">
    <source>
        <dbReference type="EMBL" id="SPJ26898.1"/>
    </source>
</evidence>
<dbReference type="Pfam" id="PF00700">
    <property type="entry name" value="Flagellin_C"/>
    <property type="match status" value="1"/>
</dbReference>
<accession>A0A2R8C386</accession>
<dbReference type="EMBL" id="ONZG01000001">
    <property type="protein sequence ID" value="SPJ26898.1"/>
    <property type="molecule type" value="Genomic_DNA"/>
</dbReference>
<evidence type="ECO:0000313" key="4">
    <source>
        <dbReference type="Proteomes" id="UP000244898"/>
    </source>
</evidence>
<keyword evidence="1" id="KW-0175">Coiled coil</keyword>
<feature type="coiled-coil region" evidence="1">
    <location>
        <begin position="261"/>
        <end position="295"/>
    </location>
</feature>
<name>A0A2R8C386_9RHOB</name>
<dbReference type="AlphaFoldDB" id="A0A2R8C386"/>
<dbReference type="InterPro" id="IPR046358">
    <property type="entry name" value="Flagellin_C"/>
</dbReference>
<dbReference type="Gene3D" id="1.20.1330.10">
    <property type="entry name" value="f41 fragment of flagellin, N-terminal domain"/>
    <property type="match status" value="1"/>
</dbReference>
<dbReference type="OrthoDB" id="7312911at2"/>
<evidence type="ECO:0000256" key="1">
    <source>
        <dbReference type="SAM" id="Coils"/>
    </source>
</evidence>
<gene>
    <name evidence="3" type="ORF">TRM7615_00367</name>
</gene>